<evidence type="ECO:0000313" key="1">
    <source>
        <dbReference type="EMBL" id="KAK9670719.1"/>
    </source>
</evidence>
<proteinExistence type="predicted"/>
<accession>A0AAW1H2W8</accession>
<gene>
    <name evidence="1" type="ORF">QE152_g41249</name>
</gene>
<name>A0AAW1H2W8_POPJA</name>
<keyword evidence="2" id="KW-1185">Reference proteome</keyword>
<dbReference type="Proteomes" id="UP001458880">
    <property type="component" value="Unassembled WGS sequence"/>
</dbReference>
<sequence length="146" mass="16873">LPNVLTKILTYQEKLSNTKSDIMCNVIQGNLWINLKEHFIEPYTLPLLVYFDDLQIGNPLGSHATFTKVGAVYYSIPTIPPEYSSKLQNIFVAEIFHSTHRSNCSNESIRRNILVNYKIYLLQKFFILLIEVTVVTSPHSEYYLTN</sequence>
<dbReference type="EMBL" id="JASPKY010002512">
    <property type="protein sequence ID" value="KAK9670719.1"/>
    <property type="molecule type" value="Genomic_DNA"/>
</dbReference>
<comment type="caution">
    <text evidence="1">The sequence shown here is derived from an EMBL/GenBank/DDBJ whole genome shotgun (WGS) entry which is preliminary data.</text>
</comment>
<protein>
    <submittedName>
        <fullName evidence="1">Uncharacterized protein</fullName>
    </submittedName>
</protein>
<organism evidence="1 2">
    <name type="scientific">Popillia japonica</name>
    <name type="common">Japanese beetle</name>
    <dbReference type="NCBI Taxonomy" id="7064"/>
    <lineage>
        <taxon>Eukaryota</taxon>
        <taxon>Metazoa</taxon>
        <taxon>Ecdysozoa</taxon>
        <taxon>Arthropoda</taxon>
        <taxon>Hexapoda</taxon>
        <taxon>Insecta</taxon>
        <taxon>Pterygota</taxon>
        <taxon>Neoptera</taxon>
        <taxon>Endopterygota</taxon>
        <taxon>Coleoptera</taxon>
        <taxon>Polyphaga</taxon>
        <taxon>Scarabaeiformia</taxon>
        <taxon>Scarabaeidae</taxon>
        <taxon>Rutelinae</taxon>
        <taxon>Popillia</taxon>
    </lineage>
</organism>
<feature type="non-terminal residue" evidence="1">
    <location>
        <position position="1"/>
    </location>
</feature>
<evidence type="ECO:0000313" key="2">
    <source>
        <dbReference type="Proteomes" id="UP001458880"/>
    </source>
</evidence>
<dbReference type="AlphaFoldDB" id="A0AAW1H2W8"/>
<reference evidence="1 2" key="1">
    <citation type="journal article" date="2024" name="BMC Genomics">
        <title>De novo assembly and annotation of Popillia japonica's genome with initial clues to its potential as an invasive pest.</title>
        <authorList>
            <person name="Cucini C."/>
            <person name="Boschi S."/>
            <person name="Funari R."/>
            <person name="Cardaioli E."/>
            <person name="Iannotti N."/>
            <person name="Marturano G."/>
            <person name="Paoli F."/>
            <person name="Bruttini M."/>
            <person name="Carapelli A."/>
            <person name="Frati F."/>
            <person name="Nardi F."/>
        </authorList>
    </citation>
    <scope>NUCLEOTIDE SEQUENCE [LARGE SCALE GENOMIC DNA]</scope>
    <source>
        <strain evidence="1">DMR45628</strain>
    </source>
</reference>